<protein>
    <submittedName>
        <fullName evidence="1">Phosphopantetheinyl transferase</fullName>
    </submittedName>
</protein>
<accession>A0A1S9JBT3</accession>
<name>A0A1S9JBT3_SHIBO</name>
<sequence>MRRERLIRPTKVCKFNKLQNSRRPDKRSASGIFASVIGFRLKESAFFRNH</sequence>
<organism evidence="1">
    <name type="scientific">Shigella boydii</name>
    <dbReference type="NCBI Taxonomy" id="621"/>
    <lineage>
        <taxon>Bacteria</taxon>
        <taxon>Pseudomonadati</taxon>
        <taxon>Pseudomonadota</taxon>
        <taxon>Gammaproteobacteria</taxon>
        <taxon>Enterobacterales</taxon>
        <taxon>Enterobacteriaceae</taxon>
        <taxon>Shigella</taxon>
    </lineage>
</organism>
<dbReference type="GO" id="GO:0016740">
    <property type="term" value="F:transferase activity"/>
    <property type="evidence" value="ECO:0007669"/>
    <property type="project" value="UniProtKB-KW"/>
</dbReference>
<comment type="caution">
    <text evidence="1">The sequence shown here is derived from an EMBL/GenBank/DDBJ whole genome shotgun (WGS) entry which is preliminary data.</text>
</comment>
<keyword evidence="1" id="KW-0808">Transferase</keyword>
<proteinExistence type="predicted"/>
<dbReference type="AlphaFoldDB" id="A0A1S9JBT3"/>
<dbReference type="Proteomes" id="UP000868349">
    <property type="component" value="Unassembled WGS sequence"/>
</dbReference>
<gene>
    <name evidence="1" type="ORF">AJR17_013535</name>
</gene>
<evidence type="ECO:0000313" key="1">
    <source>
        <dbReference type="EMBL" id="OOO80303.1"/>
    </source>
</evidence>
<dbReference type="EMBL" id="MSJS02000052">
    <property type="protein sequence ID" value="OOO80303.1"/>
    <property type="molecule type" value="Genomic_DNA"/>
</dbReference>
<reference evidence="1" key="1">
    <citation type="submission" date="2017-02" db="EMBL/GenBank/DDBJ databases">
        <title>Shigella draft genomes.</title>
        <authorList>
            <person name="Weis A.M."/>
            <person name="Weimer B.C."/>
            <person name="Gilpin B."/>
        </authorList>
    </citation>
    <scope>NUCLEOTIDE SEQUENCE [LARGE SCALE GENOMIC DNA]</scope>
    <source>
        <strain evidence="1">BCW_4868</strain>
    </source>
</reference>